<dbReference type="Pfam" id="PF08241">
    <property type="entry name" value="Methyltransf_11"/>
    <property type="match status" value="1"/>
</dbReference>
<feature type="region of interest" description="Disordered" evidence="1">
    <location>
        <begin position="305"/>
        <end position="340"/>
    </location>
</feature>
<evidence type="ECO:0000256" key="1">
    <source>
        <dbReference type="SAM" id="MobiDB-lite"/>
    </source>
</evidence>
<comment type="caution">
    <text evidence="3">The sequence shown here is derived from an EMBL/GenBank/DDBJ whole genome shotgun (WGS) entry which is preliminary data.</text>
</comment>
<keyword evidence="3" id="KW-0808">Transferase</keyword>
<dbReference type="InterPro" id="IPR029063">
    <property type="entry name" value="SAM-dependent_MTases_sf"/>
</dbReference>
<dbReference type="RefSeq" id="WP_279951320.1">
    <property type="nucleotide sequence ID" value="NZ_BAABEN010000031.1"/>
</dbReference>
<accession>A0ABW7HQQ9</accession>
<dbReference type="GO" id="GO:0008168">
    <property type="term" value="F:methyltransferase activity"/>
    <property type="evidence" value="ECO:0007669"/>
    <property type="project" value="UniProtKB-KW"/>
</dbReference>
<keyword evidence="3" id="KW-0489">Methyltransferase</keyword>
<sequence>MDVHTANPSTCLETRRLFRPFCAHQMPADAAARLRSHLDACPGCWSAWNAYRWHRALDTDLGRALRDFLGEDFVPFHDSSKALAAAWDAAAPTTPRQRADFFRASTDYLYNSTIWTASGNRPPYLAQALPVLRRLRAAGVIDYGCGIGADTLSLLHAGFTVLACDYSSPSTDFLHWRAARDDVHVRTVEPGRLVPPHGADTLWIIDTLDHLPEPHTALGEVLAAVRIVITENLHHGRGHGNQRFHHRMTPDALCAFFATYGFQAQPTIPATRHLTVWLRAGHDAEQVSWSAKAASSAAASELRARALRPARTARVPGRSPGSPGHETSTAFPTVAEKKRD</sequence>
<organism evidence="3 4">
    <name type="scientific">Streptomyces chitinivorans</name>
    <dbReference type="NCBI Taxonomy" id="1257027"/>
    <lineage>
        <taxon>Bacteria</taxon>
        <taxon>Bacillati</taxon>
        <taxon>Actinomycetota</taxon>
        <taxon>Actinomycetes</taxon>
        <taxon>Kitasatosporales</taxon>
        <taxon>Streptomycetaceae</taxon>
        <taxon>Streptomyces</taxon>
    </lineage>
</organism>
<protein>
    <submittedName>
        <fullName evidence="3">Methyltransferase domain-containing protein</fullName>
    </submittedName>
</protein>
<feature type="compositionally biased region" description="Low complexity" evidence="1">
    <location>
        <begin position="305"/>
        <end position="314"/>
    </location>
</feature>
<dbReference type="EMBL" id="JBIHMK010000017">
    <property type="protein sequence ID" value="MFH0247969.1"/>
    <property type="molecule type" value="Genomic_DNA"/>
</dbReference>
<evidence type="ECO:0000259" key="2">
    <source>
        <dbReference type="Pfam" id="PF08241"/>
    </source>
</evidence>
<dbReference type="GO" id="GO:0032259">
    <property type="term" value="P:methylation"/>
    <property type="evidence" value="ECO:0007669"/>
    <property type="project" value="UniProtKB-KW"/>
</dbReference>
<name>A0ABW7HQQ9_9ACTN</name>
<keyword evidence="4" id="KW-1185">Reference proteome</keyword>
<dbReference type="Gene3D" id="3.40.50.150">
    <property type="entry name" value="Vaccinia Virus protein VP39"/>
    <property type="match status" value="1"/>
</dbReference>
<gene>
    <name evidence="3" type="ORF">ACG5V6_07055</name>
</gene>
<dbReference type="InterPro" id="IPR013216">
    <property type="entry name" value="Methyltransf_11"/>
</dbReference>
<dbReference type="Proteomes" id="UP001607069">
    <property type="component" value="Unassembled WGS sequence"/>
</dbReference>
<proteinExistence type="predicted"/>
<dbReference type="SUPFAM" id="SSF53335">
    <property type="entry name" value="S-adenosyl-L-methionine-dependent methyltransferases"/>
    <property type="match status" value="1"/>
</dbReference>
<evidence type="ECO:0000313" key="4">
    <source>
        <dbReference type="Proteomes" id="UP001607069"/>
    </source>
</evidence>
<evidence type="ECO:0000313" key="3">
    <source>
        <dbReference type="EMBL" id="MFH0247969.1"/>
    </source>
</evidence>
<feature type="domain" description="Methyltransferase type 11" evidence="2">
    <location>
        <begin position="142"/>
        <end position="222"/>
    </location>
</feature>
<reference evidence="3 4" key="1">
    <citation type="submission" date="2024-10" db="EMBL/GenBank/DDBJ databases">
        <authorList>
            <person name="Cho J.-C."/>
        </authorList>
    </citation>
    <scope>NUCLEOTIDE SEQUENCE [LARGE SCALE GENOMIC DNA]</scope>
    <source>
        <strain evidence="3 4">KCTC29696</strain>
    </source>
</reference>